<dbReference type="Gramene" id="GBG86168">
    <property type="protein sequence ID" value="GBG86168"/>
    <property type="gene ID" value="CBR_g41072"/>
</dbReference>
<keyword evidence="1" id="KW-0175">Coiled coil</keyword>
<feature type="region of interest" description="Disordered" evidence="2">
    <location>
        <begin position="33"/>
        <end position="126"/>
    </location>
</feature>
<feature type="compositionally biased region" description="Basic and acidic residues" evidence="2">
    <location>
        <begin position="293"/>
        <end position="302"/>
    </location>
</feature>
<sequence length="384" mass="43535">MYYGGPRVCHHFKQPGHFVRDCQLRQVPNAAALLGGQGGDGSRAPAPQDVDGLLPAPNAIVPYQAPAANGGQNDGGRHGPNKGQGGNHNQGPSGSCNHQGYNGGYNRGGYQQRPRSNWWADNREKEKQDKFERVWDWYSEAMDNKEKERSEREQKQKEEEEKKRAQEAEDERNKAKKERQEFENSLARTVKESMKEVCDQVMVKGKSNTSQATAEVRRKEQDEKWWKEDAVAREQMEKERDAEVQRLRKENDDLTRVATGRASKELDALKADNQALIHDVLLLRDEMENLKRSSKRGFEVVSEKSPPQEPTRGKCKAVTEGQTPGDWAKLSEAYRRVRDEKDMAEHEVSALKERINRIKLRHHRAPGTSSSEGRAQKGSPATSK</sequence>
<feature type="compositionally biased region" description="Basic and acidic residues" evidence="2">
    <location>
        <begin position="215"/>
        <end position="224"/>
    </location>
</feature>
<evidence type="ECO:0000313" key="4">
    <source>
        <dbReference type="Proteomes" id="UP000265515"/>
    </source>
</evidence>
<feature type="region of interest" description="Disordered" evidence="2">
    <location>
        <begin position="354"/>
        <end position="384"/>
    </location>
</feature>
<protein>
    <submittedName>
        <fullName evidence="3">Uncharacterized protein</fullName>
    </submittedName>
</protein>
<comment type="caution">
    <text evidence="3">The sequence shown here is derived from an EMBL/GenBank/DDBJ whole genome shotgun (WGS) entry which is preliminary data.</text>
</comment>
<accession>A0A388LV27</accession>
<proteinExistence type="predicted"/>
<evidence type="ECO:0000256" key="1">
    <source>
        <dbReference type="SAM" id="Coils"/>
    </source>
</evidence>
<feature type="region of interest" description="Disordered" evidence="2">
    <location>
        <begin position="205"/>
        <end position="224"/>
    </location>
</feature>
<name>A0A388LV27_CHABU</name>
<reference evidence="3 4" key="1">
    <citation type="journal article" date="2018" name="Cell">
        <title>The Chara Genome: Secondary Complexity and Implications for Plant Terrestrialization.</title>
        <authorList>
            <person name="Nishiyama T."/>
            <person name="Sakayama H."/>
            <person name="Vries J.D."/>
            <person name="Buschmann H."/>
            <person name="Saint-Marcoux D."/>
            <person name="Ullrich K.K."/>
            <person name="Haas F.B."/>
            <person name="Vanderstraeten L."/>
            <person name="Becker D."/>
            <person name="Lang D."/>
            <person name="Vosolsobe S."/>
            <person name="Rombauts S."/>
            <person name="Wilhelmsson P.K.I."/>
            <person name="Janitza P."/>
            <person name="Kern R."/>
            <person name="Heyl A."/>
            <person name="Rumpler F."/>
            <person name="Villalobos L.I.A.C."/>
            <person name="Clay J.M."/>
            <person name="Skokan R."/>
            <person name="Toyoda A."/>
            <person name="Suzuki Y."/>
            <person name="Kagoshima H."/>
            <person name="Schijlen E."/>
            <person name="Tajeshwar N."/>
            <person name="Catarino B."/>
            <person name="Hetherington A.J."/>
            <person name="Saltykova A."/>
            <person name="Bonnot C."/>
            <person name="Breuninger H."/>
            <person name="Symeonidi A."/>
            <person name="Radhakrishnan G.V."/>
            <person name="Van Nieuwerburgh F."/>
            <person name="Deforce D."/>
            <person name="Chang C."/>
            <person name="Karol K.G."/>
            <person name="Hedrich R."/>
            <person name="Ulvskov P."/>
            <person name="Glockner G."/>
            <person name="Delwiche C.F."/>
            <person name="Petrasek J."/>
            <person name="Van de Peer Y."/>
            <person name="Friml J."/>
            <person name="Beilby M."/>
            <person name="Dolan L."/>
            <person name="Kohara Y."/>
            <person name="Sugano S."/>
            <person name="Fujiyama A."/>
            <person name="Delaux P.-M."/>
            <person name="Quint M."/>
            <person name="TheiBen G."/>
            <person name="Hagemann M."/>
            <person name="Harholt J."/>
            <person name="Dunand C."/>
            <person name="Zachgo S."/>
            <person name="Langdale J."/>
            <person name="Maumus F."/>
            <person name="Straeten D.V.D."/>
            <person name="Gould S.B."/>
            <person name="Rensing S.A."/>
        </authorList>
    </citation>
    <scope>NUCLEOTIDE SEQUENCE [LARGE SCALE GENOMIC DNA]</scope>
    <source>
        <strain evidence="3 4">S276</strain>
    </source>
</reference>
<organism evidence="3 4">
    <name type="scientific">Chara braunii</name>
    <name type="common">Braun's stonewort</name>
    <dbReference type="NCBI Taxonomy" id="69332"/>
    <lineage>
        <taxon>Eukaryota</taxon>
        <taxon>Viridiplantae</taxon>
        <taxon>Streptophyta</taxon>
        <taxon>Charophyceae</taxon>
        <taxon>Charales</taxon>
        <taxon>Characeae</taxon>
        <taxon>Chara</taxon>
    </lineage>
</organism>
<dbReference type="EMBL" id="BFEA01000551">
    <property type="protein sequence ID" value="GBG86168.1"/>
    <property type="molecule type" value="Genomic_DNA"/>
</dbReference>
<gene>
    <name evidence="3" type="ORF">CBR_g41072</name>
</gene>
<feature type="region of interest" description="Disordered" evidence="2">
    <location>
        <begin position="293"/>
        <end position="322"/>
    </location>
</feature>
<evidence type="ECO:0000256" key="2">
    <source>
        <dbReference type="SAM" id="MobiDB-lite"/>
    </source>
</evidence>
<feature type="compositionally biased region" description="Polar residues" evidence="2">
    <location>
        <begin position="367"/>
        <end position="384"/>
    </location>
</feature>
<dbReference type="AlphaFoldDB" id="A0A388LV27"/>
<feature type="region of interest" description="Disordered" evidence="2">
    <location>
        <begin position="143"/>
        <end position="187"/>
    </location>
</feature>
<feature type="compositionally biased region" description="Polar residues" evidence="2">
    <location>
        <begin position="89"/>
        <end position="98"/>
    </location>
</feature>
<feature type="coiled-coil region" evidence="1">
    <location>
        <begin position="233"/>
        <end position="293"/>
    </location>
</feature>
<keyword evidence="4" id="KW-1185">Reference proteome</keyword>
<evidence type="ECO:0000313" key="3">
    <source>
        <dbReference type="EMBL" id="GBG86168.1"/>
    </source>
</evidence>
<dbReference type="Proteomes" id="UP000265515">
    <property type="component" value="Unassembled WGS sequence"/>
</dbReference>
<feature type="compositionally biased region" description="Basic and acidic residues" evidence="2">
    <location>
        <begin position="143"/>
        <end position="182"/>
    </location>
</feature>